<dbReference type="InterPro" id="IPR008915">
    <property type="entry name" value="Peptidase_M50"/>
</dbReference>
<keyword evidence="5 11" id="KW-0812">Transmembrane</keyword>
<dbReference type="EMBL" id="WPAF01000014">
    <property type="protein sequence ID" value="KAF0133997.1"/>
    <property type="molecule type" value="Genomic_DNA"/>
</dbReference>
<evidence type="ECO:0000259" key="12">
    <source>
        <dbReference type="Pfam" id="PF02163"/>
    </source>
</evidence>
<evidence type="ECO:0000256" key="8">
    <source>
        <dbReference type="ARBA" id="ARBA00022989"/>
    </source>
</evidence>
<evidence type="ECO:0000256" key="11">
    <source>
        <dbReference type="SAM" id="Phobius"/>
    </source>
</evidence>
<keyword evidence="9" id="KW-0482">Metalloprotease</keyword>
<feature type="transmembrane region" description="Helical" evidence="11">
    <location>
        <begin position="94"/>
        <end position="119"/>
    </location>
</feature>
<evidence type="ECO:0000256" key="6">
    <source>
        <dbReference type="ARBA" id="ARBA00022801"/>
    </source>
</evidence>
<dbReference type="GO" id="GO:0016020">
    <property type="term" value="C:membrane"/>
    <property type="evidence" value="ECO:0007669"/>
    <property type="project" value="UniProtKB-SubCell"/>
</dbReference>
<accession>A0A833L0U7</accession>
<keyword evidence="8 11" id="KW-1133">Transmembrane helix</keyword>
<comment type="subcellular location">
    <subcellularLocation>
        <location evidence="2">Membrane</location>
        <topology evidence="2">Multi-pass membrane protein</topology>
    </subcellularLocation>
</comment>
<keyword evidence="6" id="KW-0378">Hydrolase</keyword>
<keyword evidence="4 13" id="KW-0645">Protease</keyword>
<organism evidence="13 14">
    <name type="scientific">Candidatus Saganbacteria bacterium</name>
    <dbReference type="NCBI Taxonomy" id="2575572"/>
    <lineage>
        <taxon>Bacteria</taxon>
        <taxon>Bacillati</taxon>
        <taxon>Saganbacteria</taxon>
    </lineage>
</organism>
<reference evidence="13 14" key="1">
    <citation type="submission" date="2019-12" db="EMBL/GenBank/DDBJ databases">
        <authorList>
            <person name="Wolfe R."/>
            <person name="Danczak R."/>
            <person name="Wilkins M."/>
        </authorList>
    </citation>
    <scope>NUCLEOTIDE SEQUENCE [LARGE SCALE GENOMIC DNA]</scope>
    <source>
        <strain evidence="13">X2_MaxBin.013</strain>
    </source>
</reference>
<name>A0A833L0U7_UNCSA</name>
<keyword evidence="10 11" id="KW-0472">Membrane</keyword>
<dbReference type="AlphaFoldDB" id="A0A833L0U7"/>
<dbReference type="PANTHER" id="PTHR42837:SF2">
    <property type="entry name" value="MEMBRANE METALLOPROTEASE ARASP2, CHLOROPLASTIC-RELATED"/>
    <property type="match status" value="1"/>
</dbReference>
<sequence>MFLSIISFIFAFTLVAISHEFGHFYAAKKSGIFVDEFGIGFGPTLFSFKKGETKYSLNLIPILAYVKIAGESNEEEIDCPEEKKFYSKPLLNRFLVAFTGPFMNIVLAFLILTAIFLFVGVPKEAFQTPLPRKSAFCQEIKYSQLMGFPPQIWTNPLNISIKTPISRLSLK</sequence>
<dbReference type="CDD" id="cd06163">
    <property type="entry name" value="S2P-M50_PDZ_RseP-like"/>
    <property type="match status" value="1"/>
</dbReference>
<dbReference type="PANTHER" id="PTHR42837">
    <property type="entry name" value="REGULATOR OF SIGMA-E PROTEASE RSEP"/>
    <property type="match status" value="1"/>
</dbReference>
<feature type="domain" description="Peptidase M50" evidence="12">
    <location>
        <begin position="8"/>
        <end position="137"/>
    </location>
</feature>
<evidence type="ECO:0000256" key="9">
    <source>
        <dbReference type="ARBA" id="ARBA00023049"/>
    </source>
</evidence>
<gene>
    <name evidence="13" type="ORF">FD145_939</name>
</gene>
<evidence type="ECO:0000313" key="13">
    <source>
        <dbReference type="EMBL" id="KAF0133997.1"/>
    </source>
</evidence>
<evidence type="ECO:0000256" key="3">
    <source>
        <dbReference type="ARBA" id="ARBA00007931"/>
    </source>
</evidence>
<protein>
    <submittedName>
        <fullName evidence="13">Regulator of sigma E protease</fullName>
    </submittedName>
</protein>
<evidence type="ECO:0000256" key="10">
    <source>
        <dbReference type="ARBA" id="ARBA00023136"/>
    </source>
</evidence>
<evidence type="ECO:0000256" key="5">
    <source>
        <dbReference type="ARBA" id="ARBA00022692"/>
    </source>
</evidence>
<evidence type="ECO:0000256" key="7">
    <source>
        <dbReference type="ARBA" id="ARBA00022833"/>
    </source>
</evidence>
<comment type="caution">
    <text evidence="13">The sequence shown here is derived from an EMBL/GenBank/DDBJ whole genome shotgun (WGS) entry which is preliminary data.</text>
</comment>
<dbReference type="Proteomes" id="UP000488506">
    <property type="component" value="Unassembled WGS sequence"/>
</dbReference>
<comment type="cofactor">
    <cofactor evidence="1">
        <name>Zn(2+)</name>
        <dbReference type="ChEBI" id="CHEBI:29105"/>
    </cofactor>
</comment>
<keyword evidence="7" id="KW-0862">Zinc</keyword>
<dbReference type="GO" id="GO:0004222">
    <property type="term" value="F:metalloendopeptidase activity"/>
    <property type="evidence" value="ECO:0007669"/>
    <property type="project" value="InterPro"/>
</dbReference>
<comment type="similarity">
    <text evidence="3">Belongs to the peptidase M50B family.</text>
</comment>
<dbReference type="InterPro" id="IPR004387">
    <property type="entry name" value="Pept_M50_Zn"/>
</dbReference>
<dbReference type="Pfam" id="PF02163">
    <property type="entry name" value="Peptidase_M50"/>
    <property type="match status" value="1"/>
</dbReference>
<dbReference type="GO" id="GO:0006508">
    <property type="term" value="P:proteolysis"/>
    <property type="evidence" value="ECO:0007669"/>
    <property type="project" value="UniProtKB-KW"/>
</dbReference>
<evidence type="ECO:0000256" key="1">
    <source>
        <dbReference type="ARBA" id="ARBA00001947"/>
    </source>
</evidence>
<evidence type="ECO:0000256" key="4">
    <source>
        <dbReference type="ARBA" id="ARBA00022670"/>
    </source>
</evidence>
<evidence type="ECO:0000256" key="2">
    <source>
        <dbReference type="ARBA" id="ARBA00004141"/>
    </source>
</evidence>
<proteinExistence type="inferred from homology"/>
<evidence type="ECO:0000313" key="14">
    <source>
        <dbReference type="Proteomes" id="UP000488506"/>
    </source>
</evidence>